<evidence type="ECO:0000256" key="4">
    <source>
        <dbReference type="ARBA" id="ARBA00022801"/>
    </source>
</evidence>
<keyword evidence="3" id="KW-0677">Repeat</keyword>
<evidence type="ECO:0000259" key="7">
    <source>
        <dbReference type="PROSITE" id="PS50035"/>
    </source>
</evidence>
<dbReference type="GO" id="GO:0004630">
    <property type="term" value="F:phospholipase D activity"/>
    <property type="evidence" value="ECO:0007669"/>
    <property type="project" value="UniProtKB-EC"/>
</dbReference>
<dbReference type="AlphaFoldDB" id="A0AAW1YB27"/>
<accession>A0AAW1YB27</accession>
<dbReference type="EC" id="3.1.4.4" evidence="2"/>
<feature type="domain" description="PLD phosphodiesterase" evidence="7">
    <location>
        <begin position="40"/>
        <end position="79"/>
    </location>
</feature>
<gene>
    <name evidence="8" type="ORF">M0R45_011492</name>
</gene>
<dbReference type="PANTHER" id="PTHR18896">
    <property type="entry name" value="PHOSPHOLIPASE D"/>
    <property type="match status" value="1"/>
</dbReference>
<evidence type="ECO:0000256" key="2">
    <source>
        <dbReference type="ARBA" id="ARBA00012027"/>
    </source>
</evidence>
<evidence type="ECO:0000256" key="5">
    <source>
        <dbReference type="ARBA" id="ARBA00022963"/>
    </source>
</evidence>
<dbReference type="Gene3D" id="3.30.870.10">
    <property type="entry name" value="Endonuclease Chain A"/>
    <property type="match status" value="1"/>
</dbReference>
<evidence type="ECO:0000313" key="8">
    <source>
        <dbReference type="EMBL" id="KAK9946008.1"/>
    </source>
</evidence>
<evidence type="ECO:0000313" key="9">
    <source>
        <dbReference type="Proteomes" id="UP001457282"/>
    </source>
</evidence>
<dbReference type="PROSITE" id="PS50035">
    <property type="entry name" value="PLD"/>
    <property type="match status" value="1"/>
</dbReference>
<evidence type="ECO:0000256" key="1">
    <source>
        <dbReference type="ARBA" id="ARBA00000798"/>
    </source>
</evidence>
<dbReference type="SUPFAM" id="SSF56024">
    <property type="entry name" value="Phospholipase D/nuclease"/>
    <property type="match status" value="1"/>
</dbReference>
<comment type="caution">
    <text evidence="8">The sequence shown here is derived from an EMBL/GenBank/DDBJ whole genome shotgun (WGS) entry which is preliminary data.</text>
</comment>
<dbReference type="Proteomes" id="UP001457282">
    <property type="component" value="Unassembled WGS sequence"/>
</dbReference>
<proteinExistence type="predicted"/>
<dbReference type="PANTHER" id="PTHR18896:SF202">
    <property type="entry name" value="PHOSPHOLIPASE D ALPHA 3"/>
    <property type="match status" value="1"/>
</dbReference>
<keyword evidence="6" id="KW-0443">Lipid metabolism</keyword>
<protein>
    <recommendedName>
        <fullName evidence="2">phospholipase D</fullName>
        <ecNumber evidence="2">3.1.4.4</ecNumber>
    </recommendedName>
</protein>
<sequence length="109" mass="12507">MTTHDQETEEYFRNTKVRCILCPRNPDVGRSFVQGFQTDTMFTHHQKTVVVDSEITGGDPSHKRRIVSFVGGIDLCDGRYDTQKHPLFSTLGTTHQKDFHQPNFAGFFD</sequence>
<keyword evidence="4" id="KW-0378">Hydrolase</keyword>
<dbReference type="Pfam" id="PF00614">
    <property type="entry name" value="PLDc"/>
    <property type="match status" value="1"/>
</dbReference>
<dbReference type="InterPro" id="IPR001736">
    <property type="entry name" value="PLipase_D/transphosphatidylase"/>
</dbReference>
<dbReference type="EMBL" id="JBEDUW010000002">
    <property type="protein sequence ID" value="KAK9946008.1"/>
    <property type="molecule type" value="Genomic_DNA"/>
</dbReference>
<organism evidence="8 9">
    <name type="scientific">Rubus argutus</name>
    <name type="common">Southern blackberry</name>
    <dbReference type="NCBI Taxonomy" id="59490"/>
    <lineage>
        <taxon>Eukaryota</taxon>
        <taxon>Viridiplantae</taxon>
        <taxon>Streptophyta</taxon>
        <taxon>Embryophyta</taxon>
        <taxon>Tracheophyta</taxon>
        <taxon>Spermatophyta</taxon>
        <taxon>Magnoliopsida</taxon>
        <taxon>eudicotyledons</taxon>
        <taxon>Gunneridae</taxon>
        <taxon>Pentapetalae</taxon>
        <taxon>rosids</taxon>
        <taxon>fabids</taxon>
        <taxon>Rosales</taxon>
        <taxon>Rosaceae</taxon>
        <taxon>Rosoideae</taxon>
        <taxon>Rosoideae incertae sedis</taxon>
        <taxon>Rubus</taxon>
    </lineage>
</organism>
<dbReference type="GO" id="GO:0009395">
    <property type="term" value="P:phospholipid catabolic process"/>
    <property type="evidence" value="ECO:0007669"/>
    <property type="project" value="TreeGrafter"/>
</dbReference>
<dbReference type="SMART" id="SM00155">
    <property type="entry name" value="PLDc"/>
    <property type="match status" value="1"/>
</dbReference>
<evidence type="ECO:0000256" key="3">
    <source>
        <dbReference type="ARBA" id="ARBA00022737"/>
    </source>
</evidence>
<keyword evidence="9" id="KW-1185">Reference proteome</keyword>
<comment type="catalytic activity">
    <reaction evidence="1">
        <text>a 1,2-diacyl-sn-glycero-3-phosphocholine + H2O = a 1,2-diacyl-sn-glycero-3-phosphate + choline + H(+)</text>
        <dbReference type="Rhea" id="RHEA:14445"/>
        <dbReference type="ChEBI" id="CHEBI:15354"/>
        <dbReference type="ChEBI" id="CHEBI:15377"/>
        <dbReference type="ChEBI" id="CHEBI:15378"/>
        <dbReference type="ChEBI" id="CHEBI:57643"/>
        <dbReference type="ChEBI" id="CHEBI:58608"/>
        <dbReference type="EC" id="3.1.4.4"/>
    </reaction>
</comment>
<dbReference type="GO" id="GO:0005886">
    <property type="term" value="C:plasma membrane"/>
    <property type="evidence" value="ECO:0007669"/>
    <property type="project" value="TreeGrafter"/>
</dbReference>
<dbReference type="InterPro" id="IPR015679">
    <property type="entry name" value="PLipase_D_fam"/>
</dbReference>
<name>A0AAW1YB27_RUBAR</name>
<evidence type="ECO:0000256" key="6">
    <source>
        <dbReference type="ARBA" id="ARBA00023098"/>
    </source>
</evidence>
<reference evidence="8 9" key="1">
    <citation type="journal article" date="2023" name="G3 (Bethesda)">
        <title>A chromosome-length genome assembly and annotation of blackberry (Rubus argutus, cv. 'Hillquist').</title>
        <authorList>
            <person name="Bruna T."/>
            <person name="Aryal R."/>
            <person name="Dudchenko O."/>
            <person name="Sargent D.J."/>
            <person name="Mead D."/>
            <person name="Buti M."/>
            <person name="Cavallini A."/>
            <person name="Hytonen T."/>
            <person name="Andres J."/>
            <person name="Pham M."/>
            <person name="Weisz D."/>
            <person name="Mascagni F."/>
            <person name="Usai G."/>
            <person name="Natali L."/>
            <person name="Bassil N."/>
            <person name="Fernandez G.E."/>
            <person name="Lomsadze A."/>
            <person name="Armour M."/>
            <person name="Olukolu B."/>
            <person name="Poorten T."/>
            <person name="Britton C."/>
            <person name="Davik J."/>
            <person name="Ashrafi H."/>
            <person name="Aiden E.L."/>
            <person name="Borodovsky M."/>
            <person name="Worthington M."/>
        </authorList>
    </citation>
    <scope>NUCLEOTIDE SEQUENCE [LARGE SCALE GENOMIC DNA]</scope>
    <source>
        <strain evidence="8">PI 553951</strain>
    </source>
</reference>
<keyword evidence="5" id="KW-0442">Lipid degradation</keyword>